<evidence type="ECO:0000313" key="2">
    <source>
        <dbReference type="Proteomes" id="UP001064048"/>
    </source>
</evidence>
<organism evidence="1 2">
    <name type="scientific">Choristoneura fumiferana</name>
    <name type="common">Spruce budworm moth</name>
    <name type="synonym">Archips fumiferana</name>
    <dbReference type="NCBI Taxonomy" id="7141"/>
    <lineage>
        <taxon>Eukaryota</taxon>
        <taxon>Metazoa</taxon>
        <taxon>Ecdysozoa</taxon>
        <taxon>Arthropoda</taxon>
        <taxon>Hexapoda</taxon>
        <taxon>Insecta</taxon>
        <taxon>Pterygota</taxon>
        <taxon>Neoptera</taxon>
        <taxon>Endopterygota</taxon>
        <taxon>Lepidoptera</taxon>
        <taxon>Glossata</taxon>
        <taxon>Ditrysia</taxon>
        <taxon>Tortricoidea</taxon>
        <taxon>Tortricidae</taxon>
        <taxon>Tortricinae</taxon>
        <taxon>Choristoneura</taxon>
    </lineage>
</organism>
<name>A0ACC0J8L8_CHOFU</name>
<reference evidence="1 2" key="1">
    <citation type="journal article" date="2022" name="Genome Biol. Evol.">
        <title>The Spruce Budworm Genome: Reconstructing the Evolutionary History of Antifreeze Proteins.</title>
        <authorList>
            <person name="Beliveau C."/>
            <person name="Gagne P."/>
            <person name="Picq S."/>
            <person name="Vernygora O."/>
            <person name="Keeling C.I."/>
            <person name="Pinkney K."/>
            <person name="Doucet D."/>
            <person name="Wen F."/>
            <person name="Johnston J.S."/>
            <person name="Maaroufi H."/>
            <person name="Boyle B."/>
            <person name="Laroche J."/>
            <person name="Dewar K."/>
            <person name="Juretic N."/>
            <person name="Blackburn G."/>
            <person name="Nisole A."/>
            <person name="Brunet B."/>
            <person name="Brandao M."/>
            <person name="Lumley L."/>
            <person name="Duan J."/>
            <person name="Quan G."/>
            <person name="Lucarotti C.J."/>
            <person name="Roe A.D."/>
            <person name="Sperling F.A.H."/>
            <person name="Levesque R.C."/>
            <person name="Cusson M."/>
        </authorList>
    </citation>
    <scope>NUCLEOTIDE SEQUENCE [LARGE SCALE GENOMIC DNA]</scope>
    <source>
        <strain evidence="1">Glfc:IPQL:Cfum</strain>
    </source>
</reference>
<sequence>MDEIEYKLNTNNSVLIVNAIDKLISVIKSKVKPAERQKFVLENEELRFLREKCSSKQRLVSLTACQGLLALVELGVLEIAHTMSTVVTLLPSAHNYSAIISTMAGLLILDLRSRLVPGQPYRCQFGLRSPQHPFITVIEKNKDAEEEILTQMHALCTHPDYVVSSNSLELLRAVFLWLTSHPQRGTSLRPWRLLLSLPGTPAQADLLLACVSYQQINNPQLVERALAACSAVADAAVYQQQRHQVAALMPLLARISNELVKHGRDPRACYTAIERGFGTDAPELQPPPLALSLLADNLSHSSALHLHELFTLYHYKNNSGSYITLLSTLQWSSNSLDSSGRVPVADESPAARTSCGPWRLLLSLPGTPAQADLLLACVSYQQINNPQLVERAFAACSAVADAAVYQQQRHQVAALMPLLARISSELVKHGLYTSHCWGTGLLSEQEGLGHCSHAGPVRIGNFTRTIELLRRRDPRACYTAIERGFGTDAPELQPAAGLALSLLADNLSHSSALHLHELFTLCLNIISKYEYSTLCLSTFVALSLQWLHLPSHLTASALKTASKILDIQQNMKQDSRLYLPNLKANKVFQNLLYTDGRLSIVFKLNQTWERVRDDEEKFKKWMTSFESVDEVLKLELLPFFFGIIMDRRQEEWYKDIVLKALEIVVALVEFKKEVSVQLLPVLLYKLANDAAPCVKLECLKALPLMAKTKENVPTIVSIFNKLKTNKGVPTSFLIMLYASLAETQVRCFPYLQEILVEAGTNRPDDLKWEMDIARALAVKRICEIR</sequence>
<keyword evidence="2" id="KW-1185">Reference proteome</keyword>
<dbReference type="EMBL" id="CM046114">
    <property type="protein sequence ID" value="KAI8420472.1"/>
    <property type="molecule type" value="Genomic_DNA"/>
</dbReference>
<accession>A0ACC0J8L8</accession>
<comment type="caution">
    <text evidence="1">The sequence shown here is derived from an EMBL/GenBank/DDBJ whole genome shotgun (WGS) entry which is preliminary data.</text>
</comment>
<gene>
    <name evidence="1" type="ORF">MSG28_008959</name>
</gene>
<dbReference type="Proteomes" id="UP001064048">
    <property type="component" value="Chromosome 14"/>
</dbReference>
<proteinExistence type="predicted"/>
<protein>
    <submittedName>
        <fullName evidence="1">Uncharacterized protein</fullName>
    </submittedName>
</protein>
<evidence type="ECO:0000313" key="1">
    <source>
        <dbReference type="EMBL" id="KAI8420472.1"/>
    </source>
</evidence>